<feature type="chain" id="PRO_5016384149" evidence="3">
    <location>
        <begin position="39"/>
        <end position="1143"/>
    </location>
</feature>
<dbReference type="InterPro" id="IPR000421">
    <property type="entry name" value="FA58C"/>
</dbReference>
<dbReference type="Proteomes" id="UP000253606">
    <property type="component" value="Chromosome"/>
</dbReference>
<dbReference type="PROSITE" id="PS50022">
    <property type="entry name" value="FA58C_3"/>
    <property type="match status" value="1"/>
</dbReference>
<dbReference type="GO" id="GO:0004553">
    <property type="term" value="F:hydrolase activity, hydrolyzing O-glycosyl compounds"/>
    <property type="evidence" value="ECO:0007669"/>
    <property type="project" value="UniProtKB-ARBA"/>
</dbReference>
<proteinExistence type="predicted"/>
<name>A0A2Z5G8Q3_9BACT</name>
<dbReference type="PANTHER" id="PTHR43817">
    <property type="entry name" value="GLYCOSYL HYDROLASE"/>
    <property type="match status" value="1"/>
</dbReference>
<protein>
    <submittedName>
        <fullName evidence="5">Alpha-L-arabinofuranosidase II</fullName>
    </submittedName>
</protein>
<keyword evidence="1 3" id="KW-0732">Signal</keyword>
<evidence type="ECO:0000313" key="5">
    <source>
        <dbReference type="EMBL" id="AXC14946.1"/>
    </source>
</evidence>
<feature type="signal peptide" evidence="3">
    <location>
        <begin position="1"/>
        <end position="38"/>
    </location>
</feature>
<dbReference type="AlphaFoldDB" id="A0A2Z5G8Q3"/>
<evidence type="ECO:0000313" key="6">
    <source>
        <dbReference type="Proteomes" id="UP000253606"/>
    </source>
</evidence>
<evidence type="ECO:0000256" key="1">
    <source>
        <dbReference type="ARBA" id="ARBA00022729"/>
    </source>
</evidence>
<reference evidence="5 6" key="1">
    <citation type="journal article" date="2018" name="Front. Microbiol.">
        <title>Hydrolytic Capabilities as a Key to Environmental Success: Chitinolytic and Cellulolytic Acidobacteria From Acidic Sub-arctic Soils and Boreal Peatlands.</title>
        <authorList>
            <person name="Belova S.E."/>
            <person name="Ravin N.V."/>
            <person name="Pankratov T.A."/>
            <person name="Rakitin A.L."/>
            <person name="Ivanova A.A."/>
            <person name="Beletsky A.V."/>
            <person name="Mardanov A.V."/>
            <person name="Sinninghe Damste J.S."/>
            <person name="Dedysh S.N."/>
        </authorList>
    </citation>
    <scope>NUCLEOTIDE SEQUENCE [LARGE SCALE GENOMIC DNA]</scope>
    <source>
        <strain evidence="5 6">SBC82</strain>
    </source>
</reference>
<dbReference type="NCBIfam" id="NF045579">
    <property type="entry name" value="rhamnoside_JR"/>
    <property type="match status" value="1"/>
</dbReference>
<keyword evidence="6" id="KW-1185">Reference proteome</keyword>
<sequence length="1143" mass="124643">MHFEMKQNTKFTGPVFTRSRSKSMIATTLLLAGTLALAQSTQDPLKSGFENPPNGARPRVWWHWMNGNITEEGIKLDLEWMHRVGLGGFQNFDAALGTPQVVEHRLAYMTPEWKQTFLYATKLADQLGLEEAIAGSPGWSETGGPWVPASQGMKKYVWSETKVEGGTPFTGTLAKPPSNTGAFQNLAVHDMLPAPDGSQSTPQFYADSAVIAYRVPASDADAESLHAKLTVSAGSPDLTLLSDGDLDKTAKLPIPEEGKNSWIQYDFPQPQTIRAVTIVTKDPGEIESLISGLSAPDKALEASDDGQNFHQIVALPGSGAPEHTLSFSPVTARYFRVTFKRSPPPPRPPWMGDMDPASLGMKLGPPPTDYEIAELVLHSGARVNRFEEKAAFVPVPDLYQFATAPVPAADVVSKSDVVDLTSKMHPDGTLEWTPPAGKWVVLRFGYSLLGITNHPATAEATGLEVDKLNRSYVKNYLDHYLDNYKSAVGADWMGSKGVKFVITDSWEAGAQNWTDDMIAEFKKRRGYDPVPWMPVLTGRVVESAEASDRFLWDLRKTIADLIADEHYGQVEASLKARGMGHYGESHESGRALIADGMEVKKLNEVPMSAMWTQTPGVNKEQYGYNADDRESASVGHIYGQNLAAAESMTAAAAPWAWSPATLKPTADKEMAEGINRFVIHCSVHQPLVGKVPGLGLGPFGQWFTRNETWAEEAGPWVNYLARSSYLLQQGHFGADILYFYGEDSNVTAIFDKKSPDVPAGYGFDYVNADALIHMFKVQDGNITTASGMSYKLLALDPYSVHMSLPVLRSIRDLVKSGAIVAGAKPVDTPSLADDPKEFNSIAAELWGTGSGIRTVGKGKVYAGMSLTDAVTAMKLPPDFDYSKPESDTNILFVHRKLADGDLYYIDNRNDRDETVDATFRVTGKEAELWHGESGDSEPASYKIADGHTTVPLHLEPWGTVFVVFRKPADGSTRTLPKPAMTDLATIDGPWTVSFQPDRGAPASITMEKLASWSESSNDGVKYFSGNGTYTQTVNASADWFKPGAQLWIDLGDVKNLAVVTVNGKQLGTVWHAPYRVDATSALKPGANQISIQVTNAWVNRLIGDQQPNAQKYTFTVIHPYKANSPLLASGLLGPVRISSAMKQ</sequence>
<dbReference type="Pfam" id="PF22666">
    <property type="entry name" value="Glyco_hydro_2_N2"/>
    <property type="match status" value="1"/>
</dbReference>
<dbReference type="KEGG" id="abas:ACPOL_5700"/>
<feature type="domain" description="F5/8 type C" evidence="4">
    <location>
        <begin position="199"/>
        <end position="337"/>
    </location>
</feature>
<organism evidence="5 6">
    <name type="scientific">Acidisarcina polymorpha</name>
    <dbReference type="NCBI Taxonomy" id="2211140"/>
    <lineage>
        <taxon>Bacteria</taxon>
        <taxon>Pseudomonadati</taxon>
        <taxon>Acidobacteriota</taxon>
        <taxon>Terriglobia</taxon>
        <taxon>Terriglobales</taxon>
        <taxon>Acidobacteriaceae</taxon>
        <taxon>Acidisarcina</taxon>
    </lineage>
</organism>
<dbReference type="SUPFAM" id="SSF49785">
    <property type="entry name" value="Galactose-binding domain-like"/>
    <property type="match status" value="2"/>
</dbReference>
<dbReference type="EMBL" id="CP030840">
    <property type="protein sequence ID" value="AXC14946.1"/>
    <property type="molecule type" value="Genomic_DNA"/>
</dbReference>
<dbReference type="Gene3D" id="2.60.120.260">
    <property type="entry name" value="Galactose-binding domain-like"/>
    <property type="match status" value="2"/>
</dbReference>
<gene>
    <name evidence="5" type="ORF">ACPOL_5700</name>
</gene>
<keyword evidence="2" id="KW-0378">Hydrolase</keyword>
<evidence type="ECO:0000256" key="2">
    <source>
        <dbReference type="ARBA" id="ARBA00022801"/>
    </source>
</evidence>
<evidence type="ECO:0000259" key="4">
    <source>
        <dbReference type="PROSITE" id="PS50022"/>
    </source>
</evidence>
<accession>A0A2Z5G8Q3</accession>
<dbReference type="InterPro" id="IPR008979">
    <property type="entry name" value="Galactose-bd-like_sf"/>
</dbReference>
<dbReference type="InterPro" id="IPR054593">
    <property type="entry name" value="Beta-mannosidase-like_N2"/>
</dbReference>
<dbReference type="Pfam" id="PF17132">
    <property type="entry name" value="Glyco_hydro_106"/>
    <property type="match status" value="1"/>
</dbReference>
<dbReference type="Pfam" id="PF00754">
    <property type="entry name" value="F5_F8_type_C"/>
    <property type="match status" value="1"/>
</dbReference>
<dbReference type="PANTHER" id="PTHR43817:SF1">
    <property type="entry name" value="HYDROLASE, FAMILY 43, PUTATIVE (AFU_ORTHOLOGUE AFUA_3G01660)-RELATED"/>
    <property type="match status" value="1"/>
</dbReference>
<evidence type="ECO:0000256" key="3">
    <source>
        <dbReference type="SAM" id="SignalP"/>
    </source>
</evidence>